<dbReference type="Proteomes" id="UP001519272">
    <property type="component" value="Unassembled WGS sequence"/>
</dbReference>
<dbReference type="SUPFAM" id="SSF53335">
    <property type="entry name" value="S-adenosyl-L-methionine-dependent methyltransferases"/>
    <property type="match status" value="1"/>
</dbReference>
<keyword evidence="2" id="KW-0489">Methyltransferase</keyword>
<evidence type="ECO:0000313" key="6">
    <source>
        <dbReference type="Proteomes" id="UP001519272"/>
    </source>
</evidence>
<reference evidence="5 6" key="1">
    <citation type="submission" date="2021-03" db="EMBL/GenBank/DDBJ databases">
        <title>Genomic Encyclopedia of Type Strains, Phase IV (KMG-IV): sequencing the most valuable type-strain genomes for metagenomic binning, comparative biology and taxonomic classification.</title>
        <authorList>
            <person name="Goeker M."/>
        </authorList>
    </citation>
    <scope>NUCLEOTIDE SEQUENCE [LARGE SCALE GENOMIC DNA]</scope>
    <source>
        <strain evidence="5 6">DSM 14349</strain>
    </source>
</reference>
<keyword evidence="6" id="KW-1185">Reference proteome</keyword>
<protein>
    <submittedName>
        <fullName evidence="5">Ubiquinone/menaquinone biosynthesis C-methylase UbiE</fullName>
    </submittedName>
</protein>
<proteinExistence type="inferred from homology"/>
<comment type="caution">
    <text evidence="5">The sequence shown here is derived from an EMBL/GenBank/DDBJ whole genome shotgun (WGS) entry which is preliminary data.</text>
</comment>
<dbReference type="PANTHER" id="PTHR44942:SF4">
    <property type="entry name" value="METHYLTRANSFERASE TYPE 11 DOMAIN-CONTAINING PROTEIN"/>
    <property type="match status" value="1"/>
</dbReference>
<dbReference type="InterPro" id="IPR051052">
    <property type="entry name" value="Diverse_substrate_MTase"/>
</dbReference>
<sequence>MSLLHRLIAQAKNPSGFVGSLMLKIMNTAHYEMNKWALAKINIPESAVMLDVGCGGGKTLQLLSNLNTYGKIYGIDYAEQAVKDSIQANKLDIEMGKMFVQQACVTKMPFSTGTFDVITAFQTHYFWSDIEESIAEVYRVLSSQGCFLLVAERYKVNYHMTTYKTKEEMEQLFHDIGFTTVNYALSPNQKWICIKGIK</sequence>
<accession>A0ABS4FLQ5</accession>
<organism evidence="5 6">
    <name type="scientific">Paenibacillus turicensis</name>
    <dbReference type="NCBI Taxonomy" id="160487"/>
    <lineage>
        <taxon>Bacteria</taxon>
        <taxon>Bacillati</taxon>
        <taxon>Bacillota</taxon>
        <taxon>Bacilli</taxon>
        <taxon>Bacillales</taxon>
        <taxon>Paenibacillaceae</taxon>
        <taxon>Paenibacillus</taxon>
    </lineage>
</organism>
<evidence type="ECO:0000256" key="1">
    <source>
        <dbReference type="ARBA" id="ARBA00008361"/>
    </source>
</evidence>
<evidence type="ECO:0000259" key="4">
    <source>
        <dbReference type="Pfam" id="PF08241"/>
    </source>
</evidence>
<feature type="domain" description="Methyltransferase type 11" evidence="4">
    <location>
        <begin position="50"/>
        <end position="148"/>
    </location>
</feature>
<keyword evidence="5" id="KW-0830">Ubiquinone</keyword>
<dbReference type="RefSeq" id="WP_210087218.1">
    <property type="nucleotide sequence ID" value="NZ_JAGGKG010000001.1"/>
</dbReference>
<dbReference type="Gene3D" id="3.40.50.150">
    <property type="entry name" value="Vaccinia Virus protein VP39"/>
    <property type="match status" value="1"/>
</dbReference>
<evidence type="ECO:0000256" key="2">
    <source>
        <dbReference type="ARBA" id="ARBA00022603"/>
    </source>
</evidence>
<dbReference type="InterPro" id="IPR029063">
    <property type="entry name" value="SAM-dependent_MTases_sf"/>
</dbReference>
<dbReference type="EMBL" id="JAGGKG010000001">
    <property type="protein sequence ID" value="MBP1903513.1"/>
    <property type="molecule type" value="Genomic_DNA"/>
</dbReference>
<dbReference type="CDD" id="cd02440">
    <property type="entry name" value="AdoMet_MTases"/>
    <property type="match status" value="1"/>
</dbReference>
<evidence type="ECO:0000313" key="5">
    <source>
        <dbReference type="EMBL" id="MBP1903513.1"/>
    </source>
</evidence>
<evidence type="ECO:0000256" key="3">
    <source>
        <dbReference type="ARBA" id="ARBA00022679"/>
    </source>
</evidence>
<gene>
    <name evidence="5" type="ORF">J2Z32_000125</name>
</gene>
<comment type="similarity">
    <text evidence="1">Belongs to the methyltransferase superfamily.</text>
</comment>
<dbReference type="InterPro" id="IPR013216">
    <property type="entry name" value="Methyltransf_11"/>
</dbReference>
<name>A0ABS4FLQ5_9BACL</name>
<dbReference type="PANTHER" id="PTHR44942">
    <property type="entry name" value="METHYLTRANSF_11 DOMAIN-CONTAINING PROTEIN"/>
    <property type="match status" value="1"/>
</dbReference>
<keyword evidence="3" id="KW-0808">Transferase</keyword>
<dbReference type="Pfam" id="PF08241">
    <property type="entry name" value="Methyltransf_11"/>
    <property type="match status" value="1"/>
</dbReference>